<dbReference type="GO" id="GO:0006629">
    <property type="term" value="P:lipid metabolic process"/>
    <property type="evidence" value="ECO:0007669"/>
    <property type="project" value="InterPro"/>
</dbReference>
<gene>
    <name evidence="3" type="ORF">I8U20_11455</name>
</gene>
<name>A0A8I1AF57_THEIN</name>
<feature type="region of interest" description="Disordered" evidence="1">
    <location>
        <begin position="459"/>
        <end position="488"/>
    </location>
</feature>
<dbReference type="InterPro" id="IPR029058">
    <property type="entry name" value="AB_hydrolase_fold"/>
</dbReference>
<evidence type="ECO:0000256" key="1">
    <source>
        <dbReference type="SAM" id="MobiDB-lite"/>
    </source>
</evidence>
<protein>
    <recommendedName>
        <fullName evidence="5">Fungal lipase-like domain-containing protein</fullName>
    </recommendedName>
</protein>
<dbReference type="Gene3D" id="3.40.50.1820">
    <property type="entry name" value="alpha/beta hydrolase"/>
    <property type="match status" value="1"/>
</dbReference>
<dbReference type="Gene3D" id="1.10.287.700">
    <property type="entry name" value="Helix hairpin bin"/>
    <property type="match status" value="1"/>
</dbReference>
<evidence type="ECO:0000313" key="4">
    <source>
        <dbReference type="Proteomes" id="UP000633619"/>
    </source>
</evidence>
<evidence type="ECO:0008006" key="5">
    <source>
        <dbReference type="Google" id="ProtNLM"/>
    </source>
</evidence>
<accession>A0A8I1AF57</accession>
<keyword evidence="2" id="KW-0732">Signal</keyword>
<organism evidence="3 4">
    <name type="scientific">Thermoactinomyces intermedius</name>
    <dbReference type="NCBI Taxonomy" id="2024"/>
    <lineage>
        <taxon>Bacteria</taxon>
        <taxon>Bacillati</taxon>
        <taxon>Bacillota</taxon>
        <taxon>Bacilli</taxon>
        <taxon>Bacillales</taxon>
        <taxon>Thermoactinomycetaceae</taxon>
        <taxon>Thermoactinomyces</taxon>
    </lineage>
</organism>
<dbReference type="Proteomes" id="UP000633619">
    <property type="component" value="Unassembled WGS sequence"/>
</dbReference>
<keyword evidence="4" id="KW-1185">Reference proteome</keyword>
<reference evidence="3 4" key="1">
    <citation type="submission" date="2020-12" db="EMBL/GenBank/DDBJ databases">
        <title>WGS of Thermoactinomyces spp.</title>
        <authorList>
            <person name="Cheng K."/>
        </authorList>
    </citation>
    <scope>NUCLEOTIDE SEQUENCE [LARGE SCALE GENOMIC DNA]</scope>
    <source>
        <strain evidence="4">CICC 10671\DSM 43846</strain>
    </source>
</reference>
<proteinExistence type="predicted"/>
<evidence type="ECO:0000256" key="2">
    <source>
        <dbReference type="SAM" id="SignalP"/>
    </source>
</evidence>
<dbReference type="AlphaFoldDB" id="A0A8I1AF57"/>
<dbReference type="RefSeq" id="WP_181732718.1">
    <property type="nucleotide sequence ID" value="NZ_JACEIR010000010.1"/>
</dbReference>
<evidence type="ECO:0000313" key="3">
    <source>
        <dbReference type="EMBL" id="MBH8595945.1"/>
    </source>
</evidence>
<dbReference type="EMBL" id="JAECVW010000007">
    <property type="protein sequence ID" value="MBH8595945.1"/>
    <property type="molecule type" value="Genomic_DNA"/>
</dbReference>
<feature type="chain" id="PRO_5034324211" description="Fungal lipase-like domain-containing protein" evidence="2">
    <location>
        <begin position="28"/>
        <end position="488"/>
    </location>
</feature>
<dbReference type="Pfam" id="PF26363">
    <property type="entry name" value="Phospholipase-like"/>
    <property type="match status" value="1"/>
</dbReference>
<sequence>MKTIHHGKFLLCFILVACALVTPTAYATGGGGFDVPEIHEDFNQGKPAPAPTPTEELNVAPSKQEKGFFSKMGDVVSGSWNKLKDGVSNTWNNLKNGAKKAWNTAATATKNAAQKAWDWMTSTAGKITGGIVLGIAALTGLLSKFGQPLARGIQSAYTNLKNLFARKGLERQNLTASLGNAGMAAGNSQYPYGKLSDIDVSDKQLAELSELAYDDEINYDDLRNILGENWKVSEKIDKDNGLQGYIFTNKFTQMVIAFRGTEPTKDFINDVLIADYKYIAHGDDRNNHQAVEARKIVADIINSEEYKGYKMVLTGHSLGGYLAVDCAARYDIPAVSFNAPGMNLEKNLNISTVKEFLRAFAFFPKYLVQSIYDREIKFGVYNSYKRNITDPKIREIAEKERSGAYDEMIRNYRYNDDLIGSFGYRLGKTYNIQPDGSIEEADDKDGLDQRLTAKFGHKIGNFTDSSKSPIPNLYDQDGNLVSRKRSAN</sequence>
<feature type="signal peptide" evidence="2">
    <location>
        <begin position="1"/>
        <end position="27"/>
    </location>
</feature>
<dbReference type="SUPFAM" id="SSF53474">
    <property type="entry name" value="alpha/beta-Hydrolases"/>
    <property type="match status" value="1"/>
</dbReference>
<comment type="caution">
    <text evidence="3">The sequence shown here is derived from an EMBL/GenBank/DDBJ whole genome shotgun (WGS) entry which is preliminary data.</text>
</comment>